<dbReference type="InterPro" id="IPR050261">
    <property type="entry name" value="FrsA_esterase"/>
</dbReference>
<sequence>MRVLLSVLVLTFAAPLSAEILAQQLPGFYQQLKAEQQFSAAWRPDSAQSIQLWRTEARQLLRDALLWPEQPLDFAAEQLMVEQRDGYQAERWQLNLTPENRVTVSVLSPAGEGPFPALLLLHDHGAYFLIGKAKLIKPFARDPDLAKAEAWTKRYYDGRFIGDELAAQGYLVLAADSLGFGERGPLNADAQQALAANFFQLGRSLAGLAAYEDLRLAAFLAQLPQVDNTRIAALGFSMGGFRAWQLAALTDDIKAAATISWMTTSDTAMTPGNNQLRGQTAFWMLHPGLAAKLDYPHLAGIAAPKPALFISGAKDRLMPAAGTEQAFATMRQIWQAHGAGEKLVTELWPEYGHQFSAAQQQRVWRWLEEVFAKPAAADNH</sequence>
<keyword evidence="1" id="KW-0732">Signal</keyword>
<dbReference type="SUPFAM" id="SSF53474">
    <property type="entry name" value="alpha/beta-Hydrolases"/>
    <property type="match status" value="1"/>
</dbReference>
<evidence type="ECO:0000256" key="1">
    <source>
        <dbReference type="SAM" id="SignalP"/>
    </source>
</evidence>
<accession>I9P3E7</accession>
<dbReference type="Gene3D" id="3.40.50.1820">
    <property type="entry name" value="alpha/beta hydrolase"/>
    <property type="match status" value="1"/>
</dbReference>
<dbReference type="EMBL" id="AKKU01000011">
    <property type="protein sequence ID" value="EIW89482.1"/>
    <property type="molecule type" value="Genomic_DNA"/>
</dbReference>
<dbReference type="Pfam" id="PF12715">
    <property type="entry name" value="Abhydrolase_7"/>
    <property type="match status" value="1"/>
</dbReference>
<dbReference type="RefSeq" id="WP_008983969.1">
    <property type="nucleotide sequence ID" value="NZ_AKKU01000011.1"/>
</dbReference>
<evidence type="ECO:0000313" key="2">
    <source>
        <dbReference type="EMBL" id="EIW89482.1"/>
    </source>
</evidence>
<dbReference type="InterPro" id="IPR029058">
    <property type="entry name" value="AB_hydrolase_fold"/>
</dbReference>
<dbReference type="PANTHER" id="PTHR22946">
    <property type="entry name" value="DIENELACTONE HYDROLASE DOMAIN-CONTAINING PROTEIN-RELATED"/>
    <property type="match status" value="1"/>
</dbReference>
<feature type="chain" id="PRO_5003723156" evidence="1">
    <location>
        <begin position="19"/>
        <end position="380"/>
    </location>
</feature>
<dbReference type="eggNOG" id="COG0412">
    <property type="taxonomic scope" value="Bacteria"/>
</dbReference>
<keyword evidence="2" id="KW-0378">Hydrolase</keyword>
<dbReference type="STRING" id="1195246.AGRI_05252"/>
<feature type="signal peptide" evidence="1">
    <location>
        <begin position="1"/>
        <end position="18"/>
    </location>
</feature>
<dbReference type="PANTHER" id="PTHR22946:SF8">
    <property type="entry name" value="ACETYL XYLAN ESTERASE DOMAIN-CONTAINING PROTEIN"/>
    <property type="match status" value="1"/>
</dbReference>
<name>I9P3E7_9ALTE</name>
<dbReference type="InterPro" id="IPR025890">
    <property type="entry name" value="Abhydrolase_bac"/>
</dbReference>
<evidence type="ECO:0000313" key="3">
    <source>
        <dbReference type="Proteomes" id="UP000035062"/>
    </source>
</evidence>
<proteinExistence type="predicted"/>
<dbReference type="PATRIC" id="fig|1195246.3.peg.1036"/>
<protein>
    <submittedName>
        <fullName evidence="2">Dienelactone hydrolase</fullName>
    </submittedName>
</protein>
<reference evidence="2 3" key="1">
    <citation type="journal article" date="2012" name="J. Bacteriol.">
        <title>Genome Sequence of Pectin-Degrading Alishewanella agri, Isolated from Landfill Soil.</title>
        <authorList>
            <person name="Kim J."/>
            <person name="Jung J."/>
            <person name="Sung J.S."/>
            <person name="Chun J."/>
            <person name="Park W."/>
        </authorList>
    </citation>
    <scope>NUCLEOTIDE SEQUENCE [LARGE SCALE GENOMIC DNA]</scope>
    <source>
        <strain evidence="2 3">BL06</strain>
    </source>
</reference>
<keyword evidence="3" id="KW-1185">Reference proteome</keyword>
<gene>
    <name evidence="2" type="ORF">AGRI_05252</name>
</gene>
<dbReference type="Proteomes" id="UP000035062">
    <property type="component" value="Unassembled WGS sequence"/>
</dbReference>
<comment type="caution">
    <text evidence="2">The sequence shown here is derived from an EMBL/GenBank/DDBJ whole genome shotgun (WGS) entry which is preliminary data.</text>
</comment>
<organism evidence="2 3">
    <name type="scientific">Alishewanella agri BL06</name>
    <dbReference type="NCBI Taxonomy" id="1195246"/>
    <lineage>
        <taxon>Bacteria</taxon>
        <taxon>Pseudomonadati</taxon>
        <taxon>Pseudomonadota</taxon>
        <taxon>Gammaproteobacteria</taxon>
        <taxon>Alteromonadales</taxon>
        <taxon>Alteromonadaceae</taxon>
        <taxon>Alishewanella</taxon>
    </lineage>
</organism>
<dbReference type="ESTHER" id="9alte-a0a0t5pip0">
    <property type="family name" value="Abhydrolase_7"/>
</dbReference>
<dbReference type="GO" id="GO:0016787">
    <property type="term" value="F:hydrolase activity"/>
    <property type="evidence" value="ECO:0007669"/>
    <property type="project" value="UniProtKB-KW"/>
</dbReference>
<dbReference type="AlphaFoldDB" id="I9P3E7"/>